<protein>
    <recommendedName>
        <fullName evidence="1">Sorting nexin protein WASP-binding domain-containing protein</fullName>
    </recommendedName>
</protein>
<evidence type="ECO:0000313" key="2">
    <source>
        <dbReference type="EMBL" id="CBY41290.1"/>
    </source>
</evidence>
<dbReference type="Gene3D" id="1.20.1270.60">
    <property type="entry name" value="Arfaptin homology (AH) domain/BAR domain"/>
    <property type="match status" value="1"/>
</dbReference>
<dbReference type="GO" id="GO:0031410">
    <property type="term" value="C:cytoplasmic vesicle"/>
    <property type="evidence" value="ECO:0007669"/>
    <property type="project" value="TreeGrafter"/>
</dbReference>
<evidence type="ECO:0000259" key="1">
    <source>
        <dbReference type="Pfam" id="PF10456"/>
    </source>
</evidence>
<feature type="domain" description="Sorting nexin protein WASP-binding" evidence="1">
    <location>
        <begin position="2"/>
        <end position="160"/>
    </location>
</feature>
<organism evidence="2">
    <name type="scientific">Oikopleura dioica</name>
    <name type="common">Tunicate</name>
    <dbReference type="NCBI Taxonomy" id="34765"/>
    <lineage>
        <taxon>Eukaryota</taxon>
        <taxon>Metazoa</taxon>
        <taxon>Chordata</taxon>
        <taxon>Tunicata</taxon>
        <taxon>Appendicularia</taxon>
        <taxon>Copelata</taxon>
        <taxon>Oikopleuridae</taxon>
        <taxon>Oikopleura</taxon>
    </lineage>
</organism>
<gene>
    <name evidence="2" type="ORF">GSOID_T00023353001</name>
</gene>
<dbReference type="PANTHER" id="PTHR45827">
    <property type="entry name" value="SORTING NEXIN"/>
    <property type="match status" value="1"/>
</dbReference>
<dbReference type="AlphaFoldDB" id="E4Z0R2"/>
<dbReference type="InterPro" id="IPR027267">
    <property type="entry name" value="AH/BAR_dom_sf"/>
</dbReference>
<dbReference type="GO" id="GO:0097320">
    <property type="term" value="P:plasma membrane tubulation"/>
    <property type="evidence" value="ECO:0007669"/>
    <property type="project" value="TreeGrafter"/>
</dbReference>
<accession>E4Z0R2</accession>
<dbReference type="Pfam" id="PF10456">
    <property type="entry name" value="BAR_3_WASP_bdg"/>
    <property type="match status" value="1"/>
</dbReference>
<dbReference type="GO" id="GO:0005886">
    <property type="term" value="C:plasma membrane"/>
    <property type="evidence" value="ECO:0007669"/>
    <property type="project" value="TreeGrafter"/>
</dbReference>
<dbReference type="Proteomes" id="UP000011014">
    <property type="component" value="Unassembled WGS sequence"/>
</dbReference>
<dbReference type="PANTHER" id="PTHR45827:SF1">
    <property type="entry name" value="SORTING NEXIN"/>
    <property type="match status" value="1"/>
</dbReference>
<feature type="non-terminal residue" evidence="2">
    <location>
        <position position="1"/>
    </location>
</feature>
<dbReference type="GO" id="GO:0016197">
    <property type="term" value="P:endosomal transport"/>
    <property type="evidence" value="ECO:0007669"/>
    <property type="project" value="TreeGrafter"/>
</dbReference>
<dbReference type="EMBL" id="FN656364">
    <property type="protein sequence ID" value="CBY41290.1"/>
    <property type="molecule type" value="Genomic_DNA"/>
</dbReference>
<reference evidence="2" key="1">
    <citation type="journal article" date="2010" name="Science">
        <title>Plasticity of animal genome architecture unmasked by rapid evolution of a pelagic tunicate.</title>
        <authorList>
            <person name="Denoeud F."/>
            <person name="Henriet S."/>
            <person name="Mungpakdee S."/>
            <person name="Aury J.M."/>
            <person name="Da Silva C."/>
            <person name="Brinkmann H."/>
            <person name="Mikhaleva J."/>
            <person name="Olsen L.C."/>
            <person name="Jubin C."/>
            <person name="Canestro C."/>
            <person name="Bouquet J.M."/>
            <person name="Danks G."/>
            <person name="Poulain J."/>
            <person name="Campsteijn C."/>
            <person name="Adamski M."/>
            <person name="Cross I."/>
            <person name="Yadetie F."/>
            <person name="Muffato M."/>
            <person name="Louis A."/>
            <person name="Butcher S."/>
            <person name="Tsagkogeorga G."/>
            <person name="Konrad A."/>
            <person name="Singh S."/>
            <person name="Jensen M.F."/>
            <person name="Cong E.H."/>
            <person name="Eikeseth-Otteraa H."/>
            <person name="Noel B."/>
            <person name="Anthouard V."/>
            <person name="Porcel B.M."/>
            <person name="Kachouri-Lafond R."/>
            <person name="Nishino A."/>
            <person name="Ugolini M."/>
            <person name="Chourrout P."/>
            <person name="Nishida H."/>
            <person name="Aasland R."/>
            <person name="Huzurbazar S."/>
            <person name="Westhof E."/>
            <person name="Delsuc F."/>
            <person name="Lehrach H."/>
            <person name="Reinhardt R."/>
            <person name="Weissenbach J."/>
            <person name="Roy S.W."/>
            <person name="Artiguenave F."/>
            <person name="Postlethwait J.H."/>
            <person name="Manak J.R."/>
            <person name="Thompson E.M."/>
            <person name="Jaillon O."/>
            <person name="Du Pasquier L."/>
            <person name="Boudinot P."/>
            <person name="Liberles D.A."/>
            <person name="Volff J.N."/>
            <person name="Philippe H."/>
            <person name="Lenhard B."/>
            <person name="Roest Crollius H."/>
            <person name="Wincker P."/>
            <person name="Chourrout D."/>
        </authorList>
    </citation>
    <scope>NUCLEOTIDE SEQUENCE [LARGE SCALE GENOMIC DNA]</scope>
</reference>
<sequence length="252" mass="28110">TSCKKDFEKLSQSAASLADATQFDRSEGNQKLLKALQAFSGEMKVVGETVCSPDNWIPLSEGLLEYRGLLHAMPQLLSTNTSVMGRLDEMRKAQISQKVSSEQLNEAKRRTDNLSYAVKAEIQYFDDERVKDTTSLIANFLKLQIASHQKAVASLQGALQSMVDIYGHDVGDDLARGSEGAFHALSQFDAKRAIDQVGILWELIFRSVAVCRQMTQMSLFFSQIPNPSIDFLKREIEIKREKSADAQKLEGN</sequence>
<name>E4Z0R2_OIKDI</name>
<dbReference type="InterPro" id="IPR019497">
    <property type="entry name" value="Sorting_nexin_WASP-bd-dom"/>
</dbReference>
<proteinExistence type="predicted"/>
<dbReference type="GO" id="GO:0035091">
    <property type="term" value="F:phosphatidylinositol binding"/>
    <property type="evidence" value="ECO:0007669"/>
    <property type="project" value="TreeGrafter"/>
</dbReference>
<dbReference type="GO" id="GO:0006897">
    <property type="term" value="P:endocytosis"/>
    <property type="evidence" value="ECO:0007669"/>
    <property type="project" value="TreeGrafter"/>
</dbReference>